<sequence length="185" mass="19518">MPHFSNRLIDGVFRSARKKSATAGIAGAVLTVCTLAFLGAGLSTASAASLSRSVDVNGTPEAVWSMIGPFCAIKDWLPPVGSCTEDGKTPPTRILVTKDGKATFVERQTARSDEEHTYSYSFVSSPLPVTHYTATIAVVAKSAGISTVTWSGTYTPDSGREKDANDALSGVYEAGLKEIQTRLAQ</sequence>
<name>A0A5J6MKR4_9PROT</name>
<gene>
    <name evidence="1" type="ORF">FRZ44_32970</name>
</gene>
<proteinExistence type="predicted"/>
<dbReference type="SUPFAM" id="SSF55961">
    <property type="entry name" value="Bet v1-like"/>
    <property type="match status" value="1"/>
</dbReference>
<dbReference type="RefSeq" id="WP_151178198.1">
    <property type="nucleotide sequence ID" value="NZ_CP042906.1"/>
</dbReference>
<keyword evidence="2" id="KW-1185">Reference proteome</keyword>
<dbReference type="Pfam" id="PF10604">
    <property type="entry name" value="Polyketide_cyc2"/>
    <property type="match status" value="1"/>
</dbReference>
<dbReference type="CDD" id="cd07821">
    <property type="entry name" value="PYR_PYL_RCAR_like"/>
    <property type="match status" value="1"/>
</dbReference>
<protein>
    <recommendedName>
        <fullName evidence="3">Polyketide cyclase</fullName>
    </recommendedName>
</protein>
<dbReference type="PANTHER" id="PTHR39332">
    <property type="entry name" value="BLL4707 PROTEIN"/>
    <property type="match status" value="1"/>
</dbReference>
<dbReference type="Gene3D" id="3.30.530.20">
    <property type="match status" value="1"/>
</dbReference>
<dbReference type="AlphaFoldDB" id="A0A5J6MKR4"/>
<evidence type="ECO:0008006" key="3">
    <source>
        <dbReference type="Google" id="ProtNLM"/>
    </source>
</evidence>
<evidence type="ECO:0000313" key="2">
    <source>
        <dbReference type="Proteomes" id="UP000326202"/>
    </source>
</evidence>
<accession>A0A5J6MKR4</accession>
<dbReference type="EMBL" id="CP042906">
    <property type="protein sequence ID" value="QEX17993.1"/>
    <property type="molecule type" value="Genomic_DNA"/>
</dbReference>
<dbReference type="KEGG" id="htq:FRZ44_32970"/>
<organism evidence="1 2">
    <name type="scientific">Hypericibacter terrae</name>
    <dbReference type="NCBI Taxonomy" id="2602015"/>
    <lineage>
        <taxon>Bacteria</taxon>
        <taxon>Pseudomonadati</taxon>
        <taxon>Pseudomonadota</taxon>
        <taxon>Alphaproteobacteria</taxon>
        <taxon>Rhodospirillales</taxon>
        <taxon>Dongiaceae</taxon>
        <taxon>Hypericibacter</taxon>
    </lineage>
</organism>
<dbReference type="OrthoDB" id="1364128at2"/>
<reference evidence="1 2" key="1">
    <citation type="submission" date="2019-08" db="EMBL/GenBank/DDBJ databases">
        <title>Hyperibacter terrae gen. nov., sp. nov. and Hyperibacter viscosus sp. nov., two new members in the family Rhodospirillaceae isolated from the rhizosphere of Hypericum perforatum.</title>
        <authorList>
            <person name="Noviana Z."/>
        </authorList>
    </citation>
    <scope>NUCLEOTIDE SEQUENCE [LARGE SCALE GENOMIC DNA]</scope>
    <source>
        <strain evidence="1 2">R5913</strain>
    </source>
</reference>
<dbReference type="InterPro" id="IPR019587">
    <property type="entry name" value="Polyketide_cyclase/dehydratase"/>
</dbReference>
<dbReference type="PANTHER" id="PTHR39332:SF7">
    <property type="entry name" value="SRPBCC FAMILY PROTEIN"/>
    <property type="match status" value="1"/>
</dbReference>
<dbReference type="Proteomes" id="UP000326202">
    <property type="component" value="Chromosome"/>
</dbReference>
<evidence type="ECO:0000313" key="1">
    <source>
        <dbReference type="EMBL" id="QEX17993.1"/>
    </source>
</evidence>
<dbReference type="InterPro" id="IPR023393">
    <property type="entry name" value="START-like_dom_sf"/>
</dbReference>